<keyword evidence="2" id="KW-0472">Membrane</keyword>
<dbReference type="EMBL" id="RKRA01000001">
    <property type="protein sequence ID" value="RPF27275.1"/>
    <property type="molecule type" value="Genomic_DNA"/>
</dbReference>
<accession>A0A3N5A1P6</accession>
<feature type="transmembrane region" description="Helical" evidence="2">
    <location>
        <begin position="37"/>
        <end position="60"/>
    </location>
</feature>
<keyword evidence="2" id="KW-1133">Transmembrane helix</keyword>
<organism evidence="3 4">
    <name type="scientific">Georgenia muralis</name>
    <dbReference type="NCBI Taxonomy" id="154117"/>
    <lineage>
        <taxon>Bacteria</taxon>
        <taxon>Bacillati</taxon>
        <taxon>Actinomycetota</taxon>
        <taxon>Actinomycetes</taxon>
        <taxon>Micrococcales</taxon>
        <taxon>Bogoriellaceae</taxon>
        <taxon>Georgenia</taxon>
    </lineage>
</organism>
<dbReference type="AlphaFoldDB" id="A0A3N5A1P6"/>
<evidence type="ECO:0000256" key="2">
    <source>
        <dbReference type="SAM" id="Phobius"/>
    </source>
</evidence>
<proteinExistence type="predicted"/>
<evidence type="ECO:0000256" key="1">
    <source>
        <dbReference type="SAM" id="MobiDB-lite"/>
    </source>
</evidence>
<dbReference type="Proteomes" id="UP000280726">
    <property type="component" value="Unassembled WGS sequence"/>
</dbReference>
<sequence length="61" mass="6733">MGTGNDDGLPFGMRSGINQNVMQPSFRDGPQRKPRRLWPIAVSILIALATIAALITWNVLR</sequence>
<comment type="caution">
    <text evidence="3">The sequence shown here is derived from an EMBL/GenBank/DDBJ whole genome shotgun (WGS) entry which is preliminary data.</text>
</comment>
<reference evidence="3 4" key="1">
    <citation type="submission" date="2018-11" db="EMBL/GenBank/DDBJ databases">
        <title>Sequencing the genomes of 1000 actinobacteria strains.</title>
        <authorList>
            <person name="Klenk H.-P."/>
        </authorList>
    </citation>
    <scope>NUCLEOTIDE SEQUENCE [LARGE SCALE GENOMIC DNA]</scope>
    <source>
        <strain evidence="3 4">DSM 14418</strain>
    </source>
</reference>
<keyword evidence="2" id="KW-0812">Transmembrane</keyword>
<gene>
    <name evidence="3" type="ORF">EDD32_1746</name>
</gene>
<evidence type="ECO:0000313" key="3">
    <source>
        <dbReference type="EMBL" id="RPF27275.1"/>
    </source>
</evidence>
<evidence type="ECO:0000313" key="4">
    <source>
        <dbReference type="Proteomes" id="UP000280726"/>
    </source>
</evidence>
<protein>
    <submittedName>
        <fullName evidence="3">Uncharacterized protein</fullName>
    </submittedName>
</protein>
<keyword evidence="4" id="KW-1185">Reference proteome</keyword>
<feature type="region of interest" description="Disordered" evidence="1">
    <location>
        <begin position="1"/>
        <end position="32"/>
    </location>
</feature>
<name>A0A3N5A1P6_9MICO</name>